<evidence type="ECO:0000259" key="1">
    <source>
        <dbReference type="Pfam" id="PF03432"/>
    </source>
</evidence>
<protein>
    <submittedName>
        <fullName evidence="2">Relaxase/Mobilisation nuclease domain-containing protein</fullName>
    </submittedName>
</protein>
<organism evidence="2 3">
    <name type="scientific">Algoriella xinjiangensis</name>
    <dbReference type="NCBI Taxonomy" id="684065"/>
    <lineage>
        <taxon>Bacteria</taxon>
        <taxon>Pseudomonadati</taxon>
        <taxon>Bacteroidota</taxon>
        <taxon>Flavobacteriia</taxon>
        <taxon>Flavobacteriales</taxon>
        <taxon>Weeksellaceae</taxon>
        <taxon>Algoriella</taxon>
    </lineage>
</organism>
<dbReference type="OrthoDB" id="3035232at2"/>
<name>A0A1I5BDG4_9FLAO</name>
<feature type="non-terminal residue" evidence="2">
    <location>
        <position position="1"/>
    </location>
</feature>
<proteinExistence type="predicted"/>
<dbReference type="AlphaFoldDB" id="A0A1I5BDG4"/>
<dbReference type="Proteomes" id="UP000199149">
    <property type="component" value="Unassembled WGS sequence"/>
</dbReference>
<accession>A0A1I5BDG4</accession>
<keyword evidence="3" id="KW-1185">Reference proteome</keyword>
<reference evidence="3" key="1">
    <citation type="submission" date="2016-10" db="EMBL/GenBank/DDBJ databases">
        <authorList>
            <person name="Varghese N."/>
            <person name="Submissions S."/>
        </authorList>
    </citation>
    <scope>NUCLEOTIDE SEQUENCE [LARGE SCALE GENOMIC DNA]</scope>
    <source>
        <strain evidence="3">XJ109</strain>
    </source>
</reference>
<evidence type="ECO:0000313" key="3">
    <source>
        <dbReference type="Proteomes" id="UP000199149"/>
    </source>
</evidence>
<dbReference type="RefSeq" id="WP_143080498.1">
    <property type="nucleotide sequence ID" value="NZ_FOUZ01000029.1"/>
</dbReference>
<feature type="domain" description="MobA/VirD2-like nuclease" evidence="1">
    <location>
        <begin position="3"/>
        <end position="65"/>
    </location>
</feature>
<evidence type="ECO:0000313" key="2">
    <source>
        <dbReference type="EMBL" id="SFN72726.1"/>
    </source>
</evidence>
<dbReference type="STRING" id="684065.SAMN05421738_1295"/>
<dbReference type="InterPro" id="IPR005094">
    <property type="entry name" value="Endonuclease_MobA/VirD2"/>
</dbReference>
<sequence length="217" mass="24475">YTQDHLKNLGLENNQCIAYVHQNTKATHVHIIANRIDEKGKALDDSYIGFKAQNSAEKIALENGLKTAKEVRQEKEISRTLDKELNKELKADILKKHNLSVKQSRTFSEYMQNMHDKGCRIEPTINKGGKLQGFRIYDKLSGLDFKASEIHKNCGMKSMIEKGVSFKGMTMQTEIVKGLTKELVTKPVQVLSLLQPAIKIADMAIKIGRSMDRGMSL</sequence>
<dbReference type="EMBL" id="FOUZ01000029">
    <property type="protein sequence ID" value="SFN72726.1"/>
    <property type="molecule type" value="Genomic_DNA"/>
</dbReference>
<dbReference type="Pfam" id="PF03432">
    <property type="entry name" value="Relaxase"/>
    <property type="match status" value="1"/>
</dbReference>
<gene>
    <name evidence="2" type="ORF">SAMN05421738_1295</name>
</gene>